<feature type="transmembrane region" description="Helical" evidence="2">
    <location>
        <begin position="9"/>
        <end position="28"/>
    </location>
</feature>
<evidence type="ECO:0000313" key="3">
    <source>
        <dbReference type="EMBL" id="PRY42497.1"/>
    </source>
</evidence>
<protein>
    <submittedName>
        <fullName evidence="3">Uncharacterized protein</fullName>
    </submittedName>
</protein>
<dbReference type="RefSeq" id="WP_106187899.1">
    <property type="nucleotide sequence ID" value="NZ_PVTF01000004.1"/>
</dbReference>
<proteinExistence type="predicted"/>
<feature type="region of interest" description="Disordered" evidence="1">
    <location>
        <begin position="66"/>
        <end position="99"/>
    </location>
</feature>
<sequence length="99" mass="10037">MNRQLIERLATSVVFTAVQVGAMAVILVRLHVSGVLAAATAFVMAGALMAVHDAWGDVRAARRGARGAVGSTESAESSGSAEGLAGMPSAAQEQDLVKS</sequence>
<feature type="compositionally biased region" description="Low complexity" evidence="1">
    <location>
        <begin position="66"/>
        <end position="86"/>
    </location>
</feature>
<dbReference type="Proteomes" id="UP000239494">
    <property type="component" value="Unassembled WGS sequence"/>
</dbReference>
<dbReference type="EMBL" id="PVTF01000004">
    <property type="protein sequence ID" value="PRY42497.1"/>
    <property type="molecule type" value="Genomic_DNA"/>
</dbReference>
<comment type="caution">
    <text evidence="3">The sequence shown here is derived from an EMBL/GenBank/DDBJ whole genome shotgun (WGS) entry which is preliminary data.</text>
</comment>
<reference evidence="3 4" key="1">
    <citation type="submission" date="2018-03" db="EMBL/GenBank/DDBJ databases">
        <title>Genomic Encyclopedia of Archaeal and Bacterial Type Strains, Phase II (KMG-II): from individual species to whole genera.</title>
        <authorList>
            <person name="Goeker M."/>
        </authorList>
    </citation>
    <scope>NUCLEOTIDE SEQUENCE [LARGE SCALE GENOMIC DNA]</scope>
    <source>
        <strain evidence="3 4">DSM 44720</strain>
    </source>
</reference>
<dbReference type="AlphaFoldDB" id="A0A2T0TA07"/>
<evidence type="ECO:0000256" key="2">
    <source>
        <dbReference type="SAM" id="Phobius"/>
    </source>
</evidence>
<keyword evidence="2" id="KW-0812">Transmembrane</keyword>
<organism evidence="3 4">
    <name type="scientific">Umezawaea tangerina</name>
    <dbReference type="NCBI Taxonomy" id="84725"/>
    <lineage>
        <taxon>Bacteria</taxon>
        <taxon>Bacillati</taxon>
        <taxon>Actinomycetota</taxon>
        <taxon>Actinomycetes</taxon>
        <taxon>Pseudonocardiales</taxon>
        <taxon>Pseudonocardiaceae</taxon>
        <taxon>Umezawaea</taxon>
    </lineage>
</organism>
<keyword evidence="2" id="KW-0472">Membrane</keyword>
<gene>
    <name evidence="3" type="ORF">CLV43_104331</name>
</gene>
<evidence type="ECO:0000256" key="1">
    <source>
        <dbReference type="SAM" id="MobiDB-lite"/>
    </source>
</evidence>
<evidence type="ECO:0000313" key="4">
    <source>
        <dbReference type="Proteomes" id="UP000239494"/>
    </source>
</evidence>
<keyword evidence="4" id="KW-1185">Reference proteome</keyword>
<keyword evidence="2" id="KW-1133">Transmembrane helix</keyword>
<accession>A0A2T0TA07</accession>
<name>A0A2T0TA07_9PSEU</name>
<feature type="transmembrane region" description="Helical" evidence="2">
    <location>
        <begin position="34"/>
        <end position="55"/>
    </location>
</feature>